<proteinExistence type="predicted"/>
<feature type="transmembrane region" description="Helical" evidence="1">
    <location>
        <begin position="510"/>
        <end position="529"/>
    </location>
</feature>
<feature type="transmembrane region" description="Helical" evidence="1">
    <location>
        <begin position="355"/>
        <end position="384"/>
    </location>
</feature>
<feature type="transmembrane region" description="Helical" evidence="1">
    <location>
        <begin position="535"/>
        <end position="554"/>
    </location>
</feature>
<gene>
    <name evidence="2" type="ORF">HNV11_02405</name>
</gene>
<feature type="transmembrane region" description="Helical" evidence="1">
    <location>
        <begin position="315"/>
        <end position="343"/>
    </location>
</feature>
<dbReference type="EMBL" id="CP053435">
    <property type="protein sequence ID" value="QJW88305.1"/>
    <property type="molecule type" value="Genomic_DNA"/>
</dbReference>
<name>A0A6M5Y3J3_9BACT</name>
<feature type="transmembrane region" description="Helical" evidence="1">
    <location>
        <begin position="396"/>
        <end position="413"/>
    </location>
</feature>
<feature type="transmembrane region" description="Helical" evidence="1">
    <location>
        <begin position="483"/>
        <end position="498"/>
    </location>
</feature>
<evidence type="ECO:0000256" key="1">
    <source>
        <dbReference type="SAM" id="Phobius"/>
    </source>
</evidence>
<dbReference type="KEGG" id="stae:HNV11_02405"/>
<protein>
    <submittedName>
        <fullName evidence="2">Uncharacterized protein</fullName>
    </submittedName>
</protein>
<dbReference type="RefSeq" id="WP_171738138.1">
    <property type="nucleotide sequence ID" value="NZ_CP053435.1"/>
</dbReference>
<organism evidence="2 3">
    <name type="scientific">Spirosoma taeanense</name>
    <dbReference type="NCBI Taxonomy" id="2735870"/>
    <lineage>
        <taxon>Bacteria</taxon>
        <taxon>Pseudomonadati</taxon>
        <taxon>Bacteroidota</taxon>
        <taxon>Cytophagia</taxon>
        <taxon>Cytophagales</taxon>
        <taxon>Cytophagaceae</taxon>
        <taxon>Spirosoma</taxon>
    </lineage>
</organism>
<feature type="transmembrane region" description="Helical" evidence="1">
    <location>
        <begin position="167"/>
        <end position="189"/>
    </location>
</feature>
<evidence type="ECO:0000313" key="3">
    <source>
        <dbReference type="Proteomes" id="UP000502756"/>
    </source>
</evidence>
<feature type="transmembrane region" description="Helical" evidence="1">
    <location>
        <begin position="456"/>
        <end position="477"/>
    </location>
</feature>
<keyword evidence="1" id="KW-0812">Transmembrane</keyword>
<dbReference type="AlphaFoldDB" id="A0A6M5Y3J3"/>
<dbReference type="Proteomes" id="UP000502756">
    <property type="component" value="Chromosome"/>
</dbReference>
<evidence type="ECO:0000313" key="2">
    <source>
        <dbReference type="EMBL" id="QJW88305.1"/>
    </source>
</evidence>
<feature type="transmembrane region" description="Helical" evidence="1">
    <location>
        <begin position="279"/>
        <end position="303"/>
    </location>
</feature>
<sequence length="849" mass="94332">MRLTRFSFWLPVCIAFFAFCCLVDLVLLTIDGDHALPVEVQLTTVTARSVTAIDVYRISPGGTPSLLTLKRTGSANQLFVRSEAGNLYYKGLQLTIPDSVLPAVRQVGVRVGDRLFAYLPAEVVGSWQVTERVDGRTTYAFPAEVVGVTSFIPVFQNVFNWAGDPRLIQAVILNNLPILALLLIVAGLYSKRGQRFQRVFQDALLAHQGNRAVGVAVVGAVLYRMPYELQPIETGVDPSWILGLNWASNEGFRWGQDFVFTYGPYYWLMVPNLLLRQPVLLLSFGLTLLIFGFSIGIIVRQLLNQLRANRLTVPIAALLLLLLFLADYSVMDAVVVGVLLLLVRGRHSHYLSHTLPAATLLALLSLTKFSYFAVALVMLIVHSLACVTERDVRVPIRVWLTYLSAGVLLWLAAGQPLPGLVGYITGGFDIASGYSEAMATPLWNENSTLVVNSVGLLFLAAAVILLAGIGLILLLAFLKSKDWLFALLLTTPILFLAFKEGYIRFDRIHFSQFFEQWLVVIIGVYLLAYPWTARLFVRGFAGLSLVATLAIIGFRAPHYSADLAGVFSASVREDRLLAARQQLRAVHGLDTALVQELNASQSADVLPWDITLLYAYELPWRPRPIIQSYAAFTTKLDSLNTQSYRQADAPEQLLYSFKAIDNRYPLFDEPMLFAELMRRYRTVGCHGDAFLLLRKRQQPTPAPDRQSVSSHLVKFGQNVNVPRLPNQLVFAKIDINLTLLGRVLNFLYKVPPLQIEFVTTTDATPRQARLVRRTATDGLLVSTYLKDLESVQQLFDGRSAANVRSLTLIGNSWVYQPTVALAFYSQPIITSDSTSQATEPLVANGTLSE</sequence>
<keyword evidence="1" id="KW-0472">Membrane</keyword>
<reference evidence="2 3" key="1">
    <citation type="submission" date="2020-05" db="EMBL/GenBank/DDBJ databases">
        <title>Genome sequencing of Spirosoma sp. TS118.</title>
        <authorList>
            <person name="Lee J.-H."/>
            <person name="Jeong S."/>
            <person name="Zhao L."/>
            <person name="Jung J.-H."/>
            <person name="Kim M.-K."/>
            <person name="Lim S."/>
        </authorList>
    </citation>
    <scope>NUCLEOTIDE SEQUENCE [LARGE SCALE GENOMIC DNA]</scope>
    <source>
        <strain evidence="2 3">TS118</strain>
    </source>
</reference>
<keyword evidence="1" id="KW-1133">Transmembrane helix</keyword>
<accession>A0A6M5Y3J3</accession>
<keyword evidence="3" id="KW-1185">Reference proteome</keyword>
<feature type="transmembrane region" description="Helical" evidence="1">
    <location>
        <begin position="7"/>
        <end position="30"/>
    </location>
</feature>